<evidence type="ECO:0000256" key="9">
    <source>
        <dbReference type="SAM" id="MobiDB-lite"/>
    </source>
</evidence>
<sequence length="134" mass="15206">MAKYLARIMLLGAQSIGRAFVKAIRQEIQASQEAAHQHQAISAKSSNRTNDVPVKGMTLHEAQQILNVKDLSNSEDIQCNYKHLFAMNEKSTGGSFYLQSKVFRAKERLDRELRKLATQPKQAPEPLQKQQKQE</sequence>
<evidence type="ECO:0000256" key="3">
    <source>
        <dbReference type="ARBA" id="ARBA00022448"/>
    </source>
</evidence>
<comment type="subcellular location">
    <subcellularLocation>
        <location evidence="1">Mitochondrion inner membrane</location>
        <topology evidence="1">Peripheral membrane protein</topology>
        <orientation evidence="1">Matrix side</orientation>
    </subcellularLocation>
</comment>
<keyword evidence="4" id="KW-0999">Mitochondrion inner membrane</keyword>
<keyword evidence="8" id="KW-0472">Membrane</keyword>
<organism evidence="10 11">
    <name type="scientific">Drosophila busckii</name>
    <name type="common">Fruit fly</name>
    <dbReference type="NCBI Taxonomy" id="30019"/>
    <lineage>
        <taxon>Eukaryota</taxon>
        <taxon>Metazoa</taxon>
        <taxon>Ecdysozoa</taxon>
        <taxon>Arthropoda</taxon>
        <taxon>Hexapoda</taxon>
        <taxon>Insecta</taxon>
        <taxon>Pterygota</taxon>
        <taxon>Neoptera</taxon>
        <taxon>Endopterygota</taxon>
        <taxon>Diptera</taxon>
        <taxon>Brachycera</taxon>
        <taxon>Muscomorpha</taxon>
        <taxon>Ephydroidea</taxon>
        <taxon>Drosophilidae</taxon>
        <taxon>Drosophila</taxon>
    </lineage>
</organism>
<dbReference type="InterPro" id="IPR036869">
    <property type="entry name" value="J_dom_sf"/>
</dbReference>
<dbReference type="Gene3D" id="1.10.287.110">
    <property type="entry name" value="DnaJ domain"/>
    <property type="match status" value="1"/>
</dbReference>
<evidence type="ECO:0000256" key="1">
    <source>
        <dbReference type="ARBA" id="ARBA00004443"/>
    </source>
</evidence>
<dbReference type="Pfam" id="PF03656">
    <property type="entry name" value="Pam16"/>
    <property type="match status" value="1"/>
</dbReference>
<dbReference type="GO" id="GO:0005744">
    <property type="term" value="C:TIM23 mitochondrial import inner membrane translocase complex"/>
    <property type="evidence" value="ECO:0007669"/>
    <property type="project" value="InterPro"/>
</dbReference>
<dbReference type="STRING" id="30019.A0A0M4ENS0"/>
<keyword evidence="3" id="KW-0813">Transport</keyword>
<evidence type="ECO:0000256" key="5">
    <source>
        <dbReference type="ARBA" id="ARBA00022927"/>
    </source>
</evidence>
<dbReference type="GO" id="GO:0030150">
    <property type="term" value="P:protein import into mitochondrial matrix"/>
    <property type="evidence" value="ECO:0007669"/>
    <property type="project" value="InterPro"/>
</dbReference>
<comment type="similarity">
    <text evidence="2">Belongs to the TIM16/PAM16 family.</text>
</comment>
<dbReference type="PANTHER" id="PTHR12388:SF0">
    <property type="entry name" value="MITOCHONDRIAL IMPORT INNER MEMBRANE TRANSLOCASE SUBUNIT TIM16"/>
    <property type="match status" value="1"/>
</dbReference>
<dbReference type="OMA" id="RMFKIND"/>
<evidence type="ECO:0000256" key="7">
    <source>
        <dbReference type="ARBA" id="ARBA00023128"/>
    </source>
</evidence>
<gene>
    <name evidence="10" type="ORF">Dbus_chrXg1577</name>
</gene>
<keyword evidence="6" id="KW-0811">Translocation</keyword>
<dbReference type="AlphaFoldDB" id="A0A0M4ENS0"/>
<feature type="region of interest" description="Disordered" evidence="9">
    <location>
        <begin position="115"/>
        <end position="134"/>
    </location>
</feature>
<evidence type="ECO:0000256" key="4">
    <source>
        <dbReference type="ARBA" id="ARBA00022792"/>
    </source>
</evidence>
<dbReference type="FunFam" id="1.10.287.110:FF:000006">
    <property type="entry name" value="Import inner membrane translocase subunit TIM16"/>
    <property type="match status" value="1"/>
</dbReference>
<keyword evidence="7" id="KW-0496">Mitochondrion</keyword>
<evidence type="ECO:0000313" key="10">
    <source>
        <dbReference type="EMBL" id="ALC49721.1"/>
    </source>
</evidence>
<evidence type="ECO:0000256" key="6">
    <source>
        <dbReference type="ARBA" id="ARBA00023010"/>
    </source>
</evidence>
<evidence type="ECO:0000256" key="8">
    <source>
        <dbReference type="ARBA" id="ARBA00023136"/>
    </source>
</evidence>
<dbReference type="Proteomes" id="UP000494163">
    <property type="component" value="Chromosome X"/>
</dbReference>
<evidence type="ECO:0000256" key="2">
    <source>
        <dbReference type="ARBA" id="ARBA00008817"/>
    </source>
</evidence>
<dbReference type="OrthoDB" id="10262892at2759"/>
<reference evidence="10 11" key="1">
    <citation type="submission" date="2015-08" db="EMBL/GenBank/DDBJ databases">
        <title>Ancestral chromatin configuration constrains chromatin evolution on differentiating sex chromosomes in Drosophila.</title>
        <authorList>
            <person name="Zhou Q."/>
            <person name="Bachtrog D."/>
        </authorList>
    </citation>
    <scope>NUCLEOTIDE SEQUENCE [LARGE SCALE GENOMIC DNA]</scope>
    <source>
        <tissue evidence="10">Whole larvae</tissue>
    </source>
</reference>
<accession>A0A0M4ENS0</accession>
<proteinExistence type="inferred from homology"/>
<name>A0A0M4ENS0_DROBS</name>
<dbReference type="EMBL" id="CP012528">
    <property type="protein sequence ID" value="ALC49721.1"/>
    <property type="molecule type" value="Genomic_DNA"/>
</dbReference>
<protein>
    <submittedName>
        <fullName evidence="10">Blp</fullName>
    </submittedName>
</protein>
<dbReference type="InterPro" id="IPR005341">
    <property type="entry name" value="Tim16"/>
</dbReference>
<dbReference type="PANTHER" id="PTHR12388">
    <property type="entry name" value="MITOCHONDRIA ASSOCIATED GRANULOCYTE MACROPHAGE CSF SIGNALING MOLECULE"/>
    <property type="match status" value="1"/>
</dbReference>
<evidence type="ECO:0000313" key="11">
    <source>
        <dbReference type="Proteomes" id="UP000494163"/>
    </source>
</evidence>
<keyword evidence="5" id="KW-0653">Protein transport</keyword>
<keyword evidence="11" id="KW-1185">Reference proteome</keyword>